<sequence>MIALFWKWSRRYKWGEFLFIALIAALGQYLVFAVAQTGAIFHLDPFQWAGNPPFAASFYSSVYIWWMSYGLTHSFVIIPAFIGLAAFFLLLKRTGSLKNSYPAFAGLLCGLVVELPFFLLFCWIFVR</sequence>
<protein>
    <submittedName>
        <fullName evidence="2">Uncharacterized protein</fullName>
    </submittedName>
</protein>
<evidence type="ECO:0000313" key="2">
    <source>
        <dbReference type="EMBL" id="RXK83674.1"/>
    </source>
</evidence>
<dbReference type="EMBL" id="SDHZ01000002">
    <property type="protein sequence ID" value="RXK83674.1"/>
    <property type="molecule type" value="Genomic_DNA"/>
</dbReference>
<evidence type="ECO:0000256" key="1">
    <source>
        <dbReference type="SAM" id="Phobius"/>
    </source>
</evidence>
<dbReference type="RefSeq" id="WP_129004726.1">
    <property type="nucleotide sequence ID" value="NZ_SDHZ01000002.1"/>
</dbReference>
<name>A0A4V1MA23_9BACT</name>
<feature type="transmembrane region" description="Helical" evidence="1">
    <location>
        <begin position="17"/>
        <end position="43"/>
    </location>
</feature>
<comment type="caution">
    <text evidence="2">The sequence shown here is derived from an EMBL/GenBank/DDBJ whole genome shotgun (WGS) entry which is preliminary data.</text>
</comment>
<organism evidence="2 3">
    <name type="scientific">Filimonas effusa</name>
    <dbReference type="NCBI Taxonomy" id="2508721"/>
    <lineage>
        <taxon>Bacteria</taxon>
        <taxon>Pseudomonadati</taxon>
        <taxon>Bacteroidota</taxon>
        <taxon>Chitinophagia</taxon>
        <taxon>Chitinophagales</taxon>
        <taxon>Chitinophagaceae</taxon>
        <taxon>Filimonas</taxon>
    </lineage>
</organism>
<keyword evidence="1" id="KW-0812">Transmembrane</keyword>
<keyword evidence="3" id="KW-1185">Reference proteome</keyword>
<keyword evidence="1" id="KW-1133">Transmembrane helix</keyword>
<reference evidence="2 3" key="1">
    <citation type="submission" date="2019-01" db="EMBL/GenBank/DDBJ databases">
        <title>Filimonas sp. strain TTM-71.</title>
        <authorList>
            <person name="Chen W.-M."/>
        </authorList>
    </citation>
    <scope>NUCLEOTIDE SEQUENCE [LARGE SCALE GENOMIC DNA]</scope>
    <source>
        <strain evidence="2 3">TTM-71</strain>
    </source>
</reference>
<proteinExistence type="predicted"/>
<dbReference type="AlphaFoldDB" id="A0A4V1MA23"/>
<feature type="transmembrane region" description="Helical" evidence="1">
    <location>
        <begin position="103"/>
        <end position="126"/>
    </location>
</feature>
<gene>
    <name evidence="2" type="ORF">ESB13_16465</name>
</gene>
<accession>A0A4V1MA23</accession>
<feature type="transmembrane region" description="Helical" evidence="1">
    <location>
        <begin position="63"/>
        <end position="91"/>
    </location>
</feature>
<dbReference type="Proteomes" id="UP000290545">
    <property type="component" value="Unassembled WGS sequence"/>
</dbReference>
<evidence type="ECO:0000313" key="3">
    <source>
        <dbReference type="Proteomes" id="UP000290545"/>
    </source>
</evidence>
<keyword evidence="1" id="KW-0472">Membrane</keyword>